<reference evidence="3" key="1">
    <citation type="submission" date="2019-11" db="EMBL/GenBank/DDBJ databases">
        <authorList>
            <person name="Feng L."/>
        </authorList>
    </citation>
    <scope>NUCLEOTIDE SEQUENCE</scope>
    <source>
        <strain evidence="3">CnexileLFYP112</strain>
    </source>
</reference>
<sequence>MQKSNLPEGLRTLQKWYISKTLRFDLPIQRAAGQWSPLQKSLLVHSLLADFPVPPLYFIKYKGKDDSVIHQALDGKQRCTSLFEYINGDYKLHSSTPDVVVDGKTIELAGKEFKELSEEIKDLILGYRFTIYLLEDATDDEIEEAFARLNNSSPLTLIQKARTEMGTELATWTREITCSPFFQNSVPMTLAQARRESELEILLQSMLLLDARHYNYDYKAISMREVTKYCKEIRGNYPKEKRELISKIVTFLKDAFPQQTKFLKKTNAVMVFIMADIALEKGITPEEFREFVLYFAEHVPFEYEENTGAGNIKRTKTEGRLKAMQESMEMYFKLRDKKSISMKEPVTTKGTQGVRPPQADKTKPPKASSNPKATKEEKK</sequence>
<dbReference type="PANTHER" id="PTHR39639">
    <property type="entry name" value="CHROMOSOME 16, WHOLE GENOME SHOTGUN SEQUENCE"/>
    <property type="match status" value="1"/>
</dbReference>
<feature type="domain" description="GmrSD restriction endonucleases N-terminal" evidence="2">
    <location>
        <begin position="24"/>
        <end position="153"/>
    </location>
</feature>
<dbReference type="InterPro" id="IPR004919">
    <property type="entry name" value="GmrSD_N"/>
</dbReference>
<dbReference type="EMBL" id="CACRTG010000018">
    <property type="protein sequence ID" value="VYT16701.1"/>
    <property type="molecule type" value="Genomic_DNA"/>
</dbReference>
<dbReference type="Pfam" id="PF03235">
    <property type="entry name" value="GmrSD_N"/>
    <property type="match status" value="1"/>
</dbReference>
<protein>
    <recommendedName>
        <fullName evidence="2">GmrSD restriction endonucleases N-terminal domain-containing protein</fullName>
    </recommendedName>
</protein>
<name>A0A6N2UK56_9FIRM</name>
<feature type="region of interest" description="Disordered" evidence="1">
    <location>
        <begin position="339"/>
        <end position="379"/>
    </location>
</feature>
<organism evidence="3">
    <name type="scientific">[Clostridium] nexile</name>
    <dbReference type="NCBI Taxonomy" id="29361"/>
    <lineage>
        <taxon>Bacteria</taxon>
        <taxon>Bacillati</taxon>
        <taxon>Bacillota</taxon>
        <taxon>Clostridia</taxon>
        <taxon>Lachnospirales</taxon>
        <taxon>Lachnospiraceae</taxon>
        <taxon>Tyzzerella</taxon>
    </lineage>
</organism>
<gene>
    <name evidence="3" type="ORF">CNLFYP112_02072</name>
</gene>
<dbReference type="PANTHER" id="PTHR39639:SF1">
    <property type="entry name" value="DUF262 DOMAIN-CONTAINING PROTEIN"/>
    <property type="match status" value="1"/>
</dbReference>
<dbReference type="AlphaFoldDB" id="A0A6N2UK56"/>
<evidence type="ECO:0000259" key="2">
    <source>
        <dbReference type="Pfam" id="PF03235"/>
    </source>
</evidence>
<accession>A0A6N2UK56</accession>
<proteinExistence type="predicted"/>
<evidence type="ECO:0000313" key="3">
    <source>
        <dbReference type="EMBL" id="VYT16701.1"/>
    </source>
</evidence>
<evidence type="ECO:0000256" key="1">
    <source>
        <dbReference type="SAM" id="MobiDB-lite"/>
    </source>
</evidence>